<evidence type="ECO:0000313" key="3">
    <source>
        <dbReference type="EMBL" id="GAA1916015.1"/>
    </source>
</evidence>
<gene>
    <name evidence="3" type="ORF">GCM10009716_26630</name>
</gene>
<feature type="transmembrane region" description="Helical" evidence="1">
    <location>
        <begin position="7"/>
        <end position="24"/>
    </location>
</feature>
<dbReference type="InterPro" id="IPR031308">
    <property type="entry name" value="UCP028777"/>
</dbReference>
<name>A0ABP5ANH3_9ACTN</name>
<evidence type="ECO:0000259" key="2">
    <source>
        <dbReference type="Pfam" id="PF03733"/>
    </source>
</evidence>
<reference evidence="4" key="1">
    <citation type="journal article" date="2019" name="Int. J. Syst. Evol. Microbiol.">
        <title>The Global Catalogue of Microorganisms (GCM) 10K type strain sequencing project: providing services to taxonomists for standard genome sequencing and annotation.</title>
        <authorList>
            <consortium name="The Broad Institute Genomics Platform"/>
            <consortium name="The Broad Institute Genome Sequencing Center for Infectious Disease"/>
            <person name="Wu L."/>
            <person name="Ma J."/>
        </authorList>
    </citation>
    <scope>NUCLEOTIDE SEQUENCE [LARGE SCALE GENOMIC DNA]</scope>
    <source>
        <strain evidence="4">JCM 13581</strain>
    </source>
</reference>
<proteinExistence type="predicted"/>
<accession>A0ABP5ANH3</accession>
<dbReference type="PANTHER" id="PTHR42903">
    <property type="entry name" value="INNER MEMBRANE PROTEIN YCCF"/>
    <property type="match status" value="1"/>
</dbReference>
<dbReference type="PIRSF" id="PIRSF028777">
    <property type="entry name" value="UCP028777"/>
    <property type="match status" value="1"/>
</dbReference>
<keyword evidence="4" id="KW-1185">Reference proteome</keyword>
<feature type="transmembrane region" description="Helical" evidence="1">
    <location>
        <begin position="87"/>
        <end position="106"/>
    </location>
</feature>
<sequence>MRTVLNVIWLIFSGLWMALGYAIAGLVCFLLVITAPWGIACFRIAAYALWPFGQSVVRRPGAGVPSAVGNVIWLLVAGIWITLGHIAAGIAFFVTIIGIPFGVAHFKMIPVSLMPLGSEIVPSGRAYYPWESR</sequence>
<keyword evidence="1" id="KW-0812">Transmembrane</keyword>
<dbReference type="Pfam" id="PF03733">
    <property type="entry name" value="YccF"/>
    <property type="match status" value="2"/>
</dbReference>
<feature type="transmembrane region" description="Helical" evidence="1">
    <location>
        <begin position="62"/>
        <end position="81"/>
    </location>
</feature>
<keyword evidence="1" id="KW-0472">Membrane</keyword>
<keyword evidence="1" id="KW-1133">Transmembrane helix</keyword>
<dbReference type="PANTHER" id="PTHR42903:SF1">
    <property type="entry name" value="INNER MEMBRANE PROTEIN YCCF"/>
    <property type="match status" value="1"/>
</dbReference>
<evidence type="ECO:0000313" key="4">
    <source>
        <dbReference type="Proteomes" id="UP001501303"/>
    </source>
</evidence>
<protein>
    <submittedName>
        <fullName evidence="3">YccF domain-containing protein</fullName>
    </submittedName>
</protein>
<organism evidence="3 4">
    <name type="scientific">Streptomyces sodiiphilus</name>
    <dbReference type="NCBI Taxonomy" id="226217"/>
    <lineage>
        <taxon>Bacteria</taxon>
        <taxon>Bacillati</taxon>
        <taxon>Actinomycetota</taxon>
        <taxon>Actinomycetes</taxon>
        <taxon>Kitasatosporales</taxon>
        <taxon>Streptomycetaceae</taxon>
        <taxon>Streptomyces</taxon>
    </lineage>
</organism>
<evidence type="ECO:0000256" key="1">
    <source>
        <dbReference type="SAM" id="Phobius"/>
    </source>
</evidence>
<feature type="transmembrane region" description="Helical" evidence="1">
    <location>
        <begin position="30"/>
        <end position="50"/>
    </location>
</feature>
<feature type="domain" description="Inner membrane component" evidence="2">
    <location>
        <begin position="4"/>
        <end position="54"/>
    </location>
</feature>
<dbReference type="Proteomes" id="UP001501303">
    <property type="component" value="Unassembled WGS sequence"/>
</dbReference>
<dbReference type="RefSeq" id="WP_344261844.1">
    <property type="nucleotide sequence ID" value="NZ_BAAAMJ010000027.1"/>
</dbReference>
<dbReference type="EMBL" id="BAAAMJ010000027">
    <property type="protein sequence ID" value="GAA1916015.1"/>
    <property type="molecule type" value="Genomic_DNA"/>
</dbReference>
<dbReference type="InterPro" id="IPR052937">
    <property type="entry name" value="Inner_membrane_protein"/>
</dbReference>
<dbReference type="InterPro" id="IPR005185">
    <property type="entry name" value="YccF"/>
</dbReference>
<comment type="caution">
    <text evidence="3">The sequence shown here is derived from an EMBL/GenBank/DDBJ whole genome shotgun (WGS) entry which is preliminary data.</text>
</comment>
<dbReference type="NCBIfam" id="NF008740">
    <property type="entry name" value="PRK11770.1-2"/>
    <property type="match status" value="1"/>
</dbReference>
<feature type="domain" description="Inner membrane component" evidence="2">
    <location>
        <begin position="68"/>
        <end position="117"/>
    </location>
</feature>